<comment type="caution">
    <text evidence="10">The sequence shown here is derived from an EMBL/GenBank/DDBJ whole genome shotgun (WGS) entry which is preliminary data.</text>
</comment>
<keyword evidence="5 6" id="KW-0012">Acyltransferase</keyword>
<keyword evidence="3 6" id="KW-0450">Lipoyl</keyword>
<dbReference type="InterPro" id="IPR004167">
    <property type="entry name" value="PSBD"/>
</dbReference>
<feature type="compositionally biased region" description="Basic and acidic residues" evidence="7">
    <location>
        <begin position="135"/>
        <end position="154"/>
    </location>
</feature>
<comment type="subcellular location">
    <subcellularLocation>
        <location evidence="6">Mitochondrion</location>
    </subcellularLocation>
</comment>
<evidence type="ECO:0000256" key="6">
    <source>
        <dbReference type="RuleBase" id="RU361137"/>
    </source>
</evidence>
<dbReference type="InterPro" id="IPR001078">
    <property type="entry name" value="2-oxoacid_DH_actylTfrase"/>
</dbReference>
<dbReference type="InterPro" id="IPR000089">
    <property type="entry name" value="Biotin_lipoyl"/>
</dbReference>
<dbReference type="Proteomes" id="UP000193685">
    <property type="component" value="Unassembled WGS sequence"/>
</dbReference>
<evidence type="ECO:0000313" key="11">
    <source>
        <dbReference type="Proteomes" id="UP000193685"/>
    </source>
</evidence>
<comment type="function">
    <text evidence="6">The pyruvate dehydrogenase complex catalyzes the overall conversion of pyruvate to acetyl-CoA and CO(2).</text>
</comment>
<feature type="region of interest" description="Disordered" evidence="7">
    <location>
        <begin position="135"/>
        <end position="198"/>
    </location>
</feature>
<dbReference type="OMA" id="TMEFESF"/>
<feature type="region of interest" description="Disordered" evidence="7">
    <location>
        <begin position="232"/>
        <end position="251"/>
    </location>
</feature>
<dbReference type="InterPro" id="IPR006257">
    <property type="entry name" value="LAT1"/>
</dbReference>
<dbReference type="GO" id="GO:0045254">
    <property type="term" value="C:pyruvate dehydrogenase complex"/>
    <property type="evidence" value="ECO:0007669"/>
    <property type="project" value="UniProtKB-UniRule"/>
</dbReference>
<dbReference type="RefSeq" id="XP_040723072.1">
    <property type="nucleotide sequence ID" value="XM_040865979.1"/>
</dbReference>
<dbReference type="InterPro" id="IPR045257">
    <property type="entry name" value="E2/Pdx1"/>
</dbReference>
<protein>
    <recommendedName>
        <fullName evidence="6">Acetyltransferase component of pyruvate dehydrogenase complex</fullName>
        <ecNumber evidence="6">2.3.1.12</ecNumber>
    </recommendedName>
</protein>
<dbReference type="EMBL" id="MCFI01000019">
    <property type="protein sequence ID" value="ORY77687.1"/>
    <property type="molecule type" value="Genomic_DNA"/>
</dbReference>
<keyword evidence="2 6" id="KW-0808">Transferase</keyword>
<dbReference type="InterPro" id="IPR023213">
    <property type="entry name" value="CAT-like_dom_sf"/>
</dbReference>
<evidence type="ECO:0000256" key="1">
    <source>
        <dbReference type="ARBA" id="ARBA00007317"/>
    </source>
</evidence>
<feature type="compositionally biased region" description="Low complexity" evidence="7">
    <location>
        <begin position="171"/>
        <end position="189"/>
    </location>
</feature>
<dbReference type="PANTHER" id="PTHR23151">
    <property type="entry name" value="DIHYDROLIPOAMIDE ACETYL/SUCCINYL-TRANSFERASE-RELATED"/>
    <property type="match status" value="1"/>
</dbReference>
<evidence type="ECO:0000256" key="4">
    <source>
        <dbReference type="ARBA" id="ARBA00022946"/>
    </source>
</evidence>
<keyword evidence="4" id="KW-0809">Transit peptide</keyword>
<dbReference type="Gene3D" id="2.40.50.100">
    <property type="match status" value="1"/>
</dbReference>
<dbReference type="SUPFAM" id="SSF52777">
    <property type="entry name" value="CoA-dependent acyltransferases"/>
    <property type="match status" value="1"/>
</dbReference>
<feature type="domain" description="Lipoyl-binding" evidence="8">
    <location>
        <begin position="39"/>
        <end position="115"/>
    </location>
</feature>
<dbReference type="Gene3D" id="3.30.559.10">
    <property type="entry name" value="Chloramphenicol acetyltransferase-like domain"/>
    <property type="match status" value="1"/>
</dbReference>
<evidence type="ECO:0000259" key="9">
    <source>
        <dbReference type="PROSITE" id="PS51826"/>
    </source>
</evidence>
<dbReference type="InterPro" id="IPR003016">
    <property type="entry name" value="2-oxoA_DH_lipoyl-BS"/>
</dbReference>
<dbReference type="STRING" id="56484.A0A1Y2F1W0"/>
<comment type="catalytic activity">
    <reaction evidence="6">
        <text>N(6)-[(R)-dihydrolipoyl]-L-lysyl-[protein] + acetyl-CoA = N(6)-[(R)-S(8)-acetyldihydrolipoyl]-L-lysyl-[protein] + CoA</text>
        <dbReference type="Rhea" id="RHEA:17017"/>
        <dbReference type="Rhea" id="RHEA-COMP:10475"/>
        <dbReference type="Rhea" id="RHEA-COMP:10478"/>
        <dbReference type="ChEBI" id="CHEBI:57287"/>
        <dbReference type="ChEBI" id="CHEBI:57288"/>
        <dbReference type="ChEBI" id="CHEBI:83100"/>
        <dbReference type="ChEBI" id="CHEBI:83111"/>
        <dbReference type="EC" id="2.3.1.12"/>
    </reaction>
</comment>
<dbReference type="FunFam" id="2.40.50.100:FF:000010">
    <property type="entry name" value="Acetyltransferase component of pyruvate dehydrogenase complex"/>
    <property type="match status" value="1"/>
</dbReference>
<dbReference type="NCBIfam" id="TIGR01349">
    <property type="entry name" value="PDHac_trf_mito"/>
    <property type="match status" value="1"/>
</dbReference>
<evidence type="ECO:0000256" key="5">
    <source>
        <dbReference type="ARBA" id="ARBA00023315"/>
    </source>
</evidence>
<comment type="cofactor">
    <cofactor evidence="6">
        <name>(R)-lipoate</name>
        <dbReference type="ChEBI" id="CHEBI:83088"/>
    </cofactor>
    <text evidence="6">Binds 1 lipoyl cofactor covalently.</text>
</comment>
<dbReference type="Pfam" id="PF00198">
    <property type="entry name" value="2-oxoacid_dh"/>
    <property type="match status" value="1"/>
</dbReference>
<dbReference type="Gene3D" id="4.10.320.10">
    <property type="entry name" value="E3-binding domain"/>
    <property type="match status" value="1"/>
</dbReference>
<accession>A0A1Y2F1W0</accession>
<dbReference type="CDD" id="cd06849">
    <property type="entry name" value="lipoyl_domain"/>
    <property type="match status" value="1"/>
</dbReference>
<dbReference type="OrthoDB" id="537444at2759"/>
<evidence type="ECO:0000256" key="2">
    <source>
        <dbReference type="ARBA" id="ARBA00022679"/>
    </source>
</evidence>
<dbReference type="GeneID" id="63782578"/>
<evidence type="ECO:0000259" key="8">
    <source>
        <dbReference type="PROSITE" id="PS50968"/>
    </source>
</evidence>
<dbReference type="PROSITE" id="PS50968">
    <property type="entry name" value="BIOTINYL_LIPOYL"/>
    <property type="match status" value="1"/>
</dbReference>
<keyword evidence="11" id="KW-1185">Reference proteome</keyword>
<dbReference type="GO" id="GO:0006086">
    <property type="term" value="P:pyruvate decarboxylation to acetyl-CoA"/>
    <property type="evidence" value="ECO:0007669"/>
    <property type="project" value="InterPro"/>
</dbReference>
<dbReference type="PROSITE" id="PS51257">
    <property type="entry name" value="PROKAR_LIPOPROTEIN"/>
    <property type="match status" value="1"/>
</dbReference>
<dbReference type="PROSITE" id="PS00189">
    <property type="entry name" value="LIPOYL"/>
    <property type="match status" value="1"/>
</dbReference>
<evidence type="ECO:0000313" key="10">
    <source>
        <dbReference type="EMBL" id="ORY77687.1"/>
    </source>
</evidence>
<dbReference type="FunFam" id="3.30.559.10:FF:000003">
    <property type="entry name" value="Acetyltransferase component of pyruvate dehydrogenase complex"/>
    <property type="match status" value="1"/>
</dbReference>
<dbReference type="GO" id="GO:0004742">
    <property type="term" value="F:dihydrolipoyllysine-residue acetyltransferase activity"/>
    <property type="evidence" value="ECO:0007669"/>
    <property type="project" value="UniProtKB-UniRule"/>
</dbReference>
<sequence>MLNSTRSVHSSSRPRGTMPQSVWVTIFAGCLLTEAFPSHQVVDMPALSPTMTQGNIGTWQKNAGDAIAPGDVLVEIETDKAQMDFEFQEEGFIAKLLQDSGAKDVKVGSPIAILVENEDDVAAFKDFTIEDAGGAEKADVSVEAPEKPQEKQETSIESTPPAAAKKETKSESAPAKTSESSESGTSTGGRILASPVARRMAEEKGIALRDIKGTGPDGRIIKVDIENYKPSATPAKTATAPKSSAQKPASVSAAASGEGAAYTDIPLTGMRKTIAARLSESMQTAPHYYLTVAINMDKTSKLREALNNQSGGRYKLSVNDFIVKAVSQALKEVPEANSAWYGDFIRQNHNADISVAVATPAGLMTPIIKSAQAKGLSEISNTTKELAKRARDGKLQPNEYQGGTFTISNLGMFGIDQFTAIINPPQACILAVGQTADVLELDPTSERGFKSVKVMKCTLSSDHRVVDGAVGAKFTAALKRILENPLELLL</sequence>
<dbReference type="SUPFAM" id="SSF51230">
    <property type="entry name" value="Single hybrid motif"/>
    <property type="match status" value="1"/>
</dbReference>
<dbReference type="PANTHER" id="PTHR23151:SF90">
    <property type="entry name" value="DIHYDROLIPOYLLYSINE-RESIDUE ACETYLTRANSFERASE COMPONENT OF PYRUVATE DEHYDROGENASE COMPLEX, MITOCHONDRIAL-RELATED"/>
    <property type="match status" value="1"/>
</dbReference>
<dbReference type="AlphaFoldDB" id="A0A1Y2F1W0"/>
<evidence type="ECO:0000256" key="3">
    <source>
        <dbReference type="ARBA" id="ARBA00022823"/>
    </source>
</evidence>
<reference evidence="10 11" key="1">
    <citation type="submission" date="2016-07" db="EMBL/GenBank/DDBJ databases">
        <title>Pervasive Adenine N6-methylation of Active Genes in Fungi.</title>
        <authorList>
            <consortium name="DOE Joint Genome Institute"/>
            <person name="Mondo S.J."/>
            <person name="Dannebaum R.O."/>
            <person name="Kuo R.C."/>
            <person name="Labutti K."/>
            <person name="Haridas S."/>
            <person name="Kuo A."/>
            <person name="Salamov A."/>
            <person name="Ahrendt S.R."/>
            <person name="Lipzen A."/>
            <person name="Sullivan W."/>
            <person name="Andreopoulos W.B."/>
            <person name="Clum A."/>
            <person name="Lindquist E."/>
            <person name="Daum C."/>
            <person name="Ramamoorthy G.K."/>
            <person name="Gryganskyi A."/>
            <person name="Culley D."/>
            <person name="Magnuson J.K."/>
            <person name="James T.Y."/>
            <person name="O'Malley M.A."/>
            <person name="Stajich J.E."/>
            <person name="Spatafora J.W."/>
            <person name="Visel A."/>
            <person name="Grigoriev I.V."/>
        </authorList>
    </citation>
    <scope>NUCLEOTIDE SEQUENCE [LARGE SCALE GENOMIC DNA]</scope>
    <source>
        <strain evidence="10 11">12-1054</strain>
    </source>
</reference>
<dbReference type="InterPro" id="IPR036625">
    <property type="entry name" value="E3-bd_dom_sf"/>
</dbReference>
<dbReference type="Pfam" id="PF00364">
    <property type="entry name" value="Biotin_lipoyl"/>
    <property type="match status" value="1"/>
</dbReference>
<proteinExistence type="inferred from homology"/>
<comment type="similarity">
    <text evidence="1 6">Belongs to the 2-oxoacid dehydrogenase family.</text>
</comment>
<evidence type="ECO:0000256" key="7">
    <source>
        <dbReference type="SAM" id="MobiDB-lite"/>
    </source>
</evidence>
<gene>
    <name evidence="10" type="ORF">BCR37DRAFT_118960</name>
</gene>
<dbReference type="EC" id="2.3.1.12" evidence="6"/>
<dbReference type="SUPFAM" id="SSF47005">
    <property type="entry name" value="Peripheral subunit-binding domain of 2-oxo acid dehydrogenase complex"/>
    <property type="match status" value="1"/>
</dbReference>
<name>A0A1Y2F1W0_PROLT</name>
<dbReference type="PROSITE" id="PS51826">
    <property type="entry name" value="PSBD"/>
    <property type="match status" value="1"/>
</dbReference>
<dbReference type="GO" id="GO:0005739">
    <property type="term" value="C:mitochondrion"/>
    <property type="evidence" value="ECO:0007669"/>
    <property type="project" value="UniProtKB-SubCell"/>
</dbReference>
<feature type="domain" description="Peripheral subunit-binding (PSBD)" evidence="9">
    <location>
        <begin position="192"/>
        <end position="229"/>
    </location>
</feature>
<dbReference type="InterPro" id="IPR011053">
    <property type="entry name" value="Single_hybrid_motif"/>
</dbReference>
<organism evidence="10 11">
    <name type="scientific">Protomyces lactucae-debilis</name>
    <dbReference type="NCBI Taxonomy" id="2754530"/>
    <lineage>
        <taxon>Eukaryota</taxon>
        <taxon>Fungi</taxon>
        <taxon>Dikarya</taxon>
        <taxon>Ascomycota</taxon>
        <taxon>Taphrinomycotina</taxon>
        <taxon>Taphrinomycetes</taxon>
        <taxon>Taphrinales</taxon>
        <taxon>Protomycetaceae</taxon>
        <taxon>Protomyces</taxon>
    </lineage>
</organism>
<dbReference type="Pfam" id="PF02817">
    <property type="entry name" value="E3_binding"/>
    <property type="match status" value="1"/>
</dbReference>